<dbReference type="RefSeq" id="WP_336403145.1">
    <property type="nucleotide sequence ID" value="NZ_JBAPLU010000003.1"/>
</dbReference>
<keyword evidence="4" id="KW-1185">Reference proteome</keyword>
<protein>
    <recommendedName>
        <fullName evidence="5">Cell division protein FtsL</fullName>
    </recommendedName>
</protein>
<reference evidence="3 4" key="1">
    <citation type="submission" date="2024-03" db="EMBL/GenBank/DDBJ databases">
        <title>Draft genome sequence of Klenkia sp. LSe6-5.</title>
        <authorList>
            <person name="Duangmal K."/>
            <person name="Chantavorakit T."/>
        </authorList>
    </citation>
    <scope>NUCLEOTIDE SEQUENCE [LARGE SCALE GENOMIC DNA]</scope>
    <source>
        <strain evidence="3 4">LSe6-5</strain>
    </source>
</reference>
<feature type="compositionally biased region" description="Pro residues" evidence="1">
    <location>
        <begin position="173"/>
        <end position="189"/>
    </location>
</feature>
<proteinExistence type="predicted"/>
<evidence type="ECO:0008006" key="5">
    <source>
        <dbReference type="Google" id="ProtNLM"/>
    </source>
</evidence>
<evidence type="ECO:0000256" key="1">
    <source>
        <dbReference type="SAM" id="MobiDB-lite"/>
    </source>
</evidence>
<feature type="region of interest" description="Disordered" evidence="1">
    <location>
        <begin position="161"/>
        <end position="213"/>
    </location>
</feature>
<comment type="caution">
    <text evidence="3">The sequence shown here is derived from an EMBL/GenBank/DDBJ whole genome shotgun (WGS) entry which is preliminary data.</text>
</comment>
<name>A0ABU8DQR4_9ACTN</name>
<gene>
    <name evidence="3" type="ORF">TEK04_04650</name>
</gene>
<organism evidence="3 4">
    <name type="scientific">Klenkia sesuvii</name>
    <dbReference type="NCBI Taxonomy" id="3103137"/>
    <lineage>
        <taxon>Bacteria</taxon>
        <taxon>Bacillati</taxon>
        <taxon>Actinomycetota</taxon>
        <taxon>Actinomycetes</taxon>
        <taxon>Geodermatophilales</taxon>
        <taxon>Geodermatophilaceae</taxon>
        <taxon>Klenkia</taxon>
    </lineage>
</organism>
<evidence type="ECO:0000313" key="3">
    <source>
        <dbReference type="EMBL" id="MEI4271003.1"/>
    </source>
</evidence>
<dbReference type="Proteomes" id="UP001361570">
    <property type="component" value="Unassembled WGS sequence"/>
</dbReference>
<keyword evidence="2" id="KW-0472">Membrane</keyword>
<accession>A0ABU8DQR4</accession>
<sequence length="213" mass="21352">MSATARVHTGPLRGRGGAAARTATRGAARTATRGAPRGAAVRRTGPVHVRPQLRLVTAPVGTPTRARRVVGARPRRAPFVVLLVGLIAATALGLLALNTAIAVDSLRASQQRAANTELSRQVDRLEQQVTQQRTPEQLAADAAAAGLVPAGTVGHLVLGPDGTSVVRGTPAPAAAPEPDPAAEPAPAAAPAPTAEQPAAEQPGTDPTTPTAGG</sequence>
<evidence type="ECO:0000313" key="4">
    <source>
        <dbReference type="Proteomes" id="UP001361570"/>
    </source>
</evidence>
<evidence type="ECO:0000256" key="2">
    <source>
        <dbReference type="SAM" id="Phobius"/>
    </source>
</evidence>
<keyword evidence="2" id="KW-1133">Transmembrane helix</keyword>
<feature type="transmembrane region" description="Helical" evidence="2">
    <location>
        <begin position="77"/>
        <end position="97"/>
    </location>
</feature>
<feature type="compositionally biased region" description="Low complexity" evidence="1">
    <location>
        <begin position="190"/>
        <end position="213"/>
    </location>
</feature>
<feature type="compositionally biased region" description="Low complexity" evidence="1">
    <location>
        <begin position="18"/>
        <end position="41"/>
    </location>
</feature>
<dbReference type="EMBL" id="JBAPLU010000003">
    <property type="protein sequence ID" value="MEI4271003.1"/>
    <property type="molecule type" value="Genomic_DNA"/>
</dbReference>
<keyword evidence="2" id="KW-0812">Transmembrane</keyword>
<feature type="region of interest" description="Disordered" evidence="1">
    <location>
        <begin position="1"/>
        <end position="41"/>
    </location>
</feature>